<keyword evidence="5" id="KW-0862">Zinc</keyword>
<keyword evidence="2" id="KW-0963">Cytoplasm</keyword>
<evidence type="ECO:0000256" key="6">
    <source>
        <dbReference type="ARBA" id="ARBA00022845"/>
    </source>
</evidence>
<gene>
    <name evidence="11" type="primary">NANO2</name>
</gene>
<dbReference type="Gene3D" id="4.10.60.30">
    <property type="entry name" value="Nanos, RNA-binding domain"/>
    <property type="match status" value="1"/>
</dbReference>
<evidence type="ECO:0000256" key="3">
    <source>
        <dbReference type="ARBA" id="ARBA00022723"/>
    </source>
</evidence>
<dbReference type="PROSITE" id="PS51522">
    <property type="entry name" value="ZF_NANOS"/>
    <property type="match status" value="1"/>
</dbReference>
<keyword evidence="6 8" id="KW-0810">Translation regulation</keyword>
<sequence length="204" mass="22211">MNPNNNCGGGRLPPCFPLSSNTGRRPSQLGQSFGASLMRSPLFNSPNTKDYTPKSPALVSPCSFGSCERPSRTSGPFGRPNPTPAPWNPYSPAAATTTMTNVVPRNPFPLRPPTNNRECNFCRNNGESSEYYRSHTLRNPCNGSLVCPVLRGHKCETCGATGDNAHTRNYCPLNRNQGGSSSRPLANELKCTLRQCNGQVRKYC</sequence>
<evidence type="ECO:0000259" key="10">
    <source>
        <dbReference type="PROSITE" id="PS51522"/>
    </source>
</evidence>
<feature type="region of interest" description="Disordered" evidence="9">
    <location>
        <begin position="37"/>
        <end position="56"/>
    </location>
</feature>
<comment type="similarity">
    <text evidence="8">Belongs to the nanos family.</text>
</comment>
<evidence type="ECO:0000256" key="2">
    <source>
        <dbReference type="ARBA" id="ARBA00022490"/>
    </source>
</evidence>
<keyword evidence="7 8" id="KW-0694">RNA-binding</keyword>
<name>C1BQI2_CALRO</name>
<dbReference type="InterPro" id="IPR038129">
    <property type="entry name" value="Nanos_sf"/>
</dbReference>
<evidence type="ECO:0000256" key="9">
    <source>
        <dbReference type="SAM" id="MobiDB-lite"/>
    </source>
</evidence>
<dbReference type="GO" id="GO:0003723">
    <property type="term" value="F:RNA binding"/>
    <property type="evidence" value="ECO:0007669"/>
    <property type="project" value="UniProtKB-UniRule"/>
</dbReference>
<keyword evidence="4 8" id="KW-0863">Zinc-finger</keyword>
<dbReference type="PANTHER" id="PTHR12887">
    <property type="entry name" value="NANOS PROTEIN"/>
    <property type="match status" value="1"/>
</dbReference>
<dbReference type="GO" id="GO:0006417">
    <property type="term" value="P:regulation of translation"/>
    <property type="evidence" value="ECO:0007669"/>
    <property type="project" value="UniProtKB-UniRule"/>
</dbReference>
<dbReference type="EMBL" id="BT076861">
    <property type="protein sequence ID" value="ACO11285.1"/>
    <property type="molecule type" value="mRNA"/>
</dbReference>
<dbReference type="InterPro" id="IPR024161">
    <property type="entry name" value="Znf_nanos-typ"/>
</dbReference>
<protein>
    <submittedName>
        <fullName evidence="11">Nanos homolog 2</fullName>
    </submittedName>
</protein>
<reference evidence="11" key="1">
    <citation type="submission" date="2009-03" db="EMBL/GenBank/DDBJ databases">
        <title>Caligus rogercresseyi ESTs and full-length cDNAs.</title>
        <authorList>
            <person name="Yasuike M."/>
            <person name="von Schalburg K."/>
            <person name="Cooper G."/>
            <person name="Leong J."/>
            <person name="Jones S.R.M."/>
            <person name="Koop B.F."/>
        </authorList>
    </citation>
    <scope>NUCLEOTIDE SEQUENCE</scope>
    <source>
        <tissue evidence="11">Whole body</tissue>
    </source>
</reference>
<keyword evidence="3" id="KW-0479">Metal-binding</keyword>
<dbReference type="GO" id="GO:0008270">
    <property type="term" value="F:zinc ion binding"/>
    <property type="evidence" value="ECO:0007669"/>
    <property type="project" value="UniProtKB-KW"/>
</dbReference>
<evidence type="ECO:0000256" key="4">
    <source>
        <dbReference type="ARBA" id="ARBA00022771"/>
    </source>
</evidence>
<comment type="subcellular location">
    <subcellularLocation>
        <location evidence="1">Cytoplasm</location>
    </subcellularLocation>
</comment>
<dbReference type="Pfam" id="PF05741">
    <property type="entry name" value="zf-nanos"/>
    <property type="match status" value="1"/>
</dbReference>
<dbReference type="GO" id="GO:0005737">
    <property type="term" value="C:cytoplasm"/>
    <property type="evidence" value="ECO:0007669"/>
    <property type="project" value="UniProtKB-SubCell"/>
</dbReference>
<evidence type="ECO:0000313" key="11">
    <source>
        <dbReference type="EMBL" id="ACO11285.1"/>
    </source>
</evidence>
<evidence type="ECO:0000256" key="7">
    <source>
        <dbReference type="ARBA" id="ARBA00022884"/>
    </source>
</evidence>
<organism evidence="11">
    <name type="scientific">Caligus rogercresseyi</name>
    <name type="common">Sea louse</name>
    <dbReference type="NCBI Taxonomy" id="217165"/>
    <lineage>
        <taxon>Eukaryota</taxon>
        <taxon>Metazoa</taxon>
        <taxon>Ecdysozoa</taxon>
        <taxon>Arthropoda</taxon>
        <taxon>Crustacea</taxon>
        <taxon>Multicrustacea</taxon>
        <taxon>Hexanauplia</taxon>
        <taxon>Copepoda</taxon>
        <taxon>Siphonostomatoida</taxon>
        <taxon>Caligidae</taxon>
        <taxon>Caligus</taxon>
    </lineage>
</organism>
<dbReference type="AlphaFoldDB" id="C1BQI2"/>
<proteinExistence type="evidence at transcript level"/>
<feature type="domain" description="Nanos-type" evidence="10">
    <location>
        <begin position="118"/>
        <end position="173"/>
    </location>
</feature>
<evidence type="ECO:0000256" key="5">
    <source>
        <dbReference type="ARBA" id="ARBA00022833"/>
    </source>
</evidence>
<evidence type="ECO:0000256" key="1">
    <source>
        <dbReference type="ARBA" id="ARBA00004496"/>
    </source>
</evidence>
<evidence type="ECO:0000256" key="8">
    <source>
        <dbReference type="PROSITE-ProRule" id="PRU00855"/>
    </source>
</evidence>
<accession>C1BQI2</accession>
<dbReference type="InterPro" id="IPR008705">
    <property type="entry name" value="Nanos/Xcar2"/>
</dbReference>